<dbReference type="PROSITE" id="PS00383">
    <property type="entry name" value="TYR_PHOSPHATASE_1"/>
    <property type="match status" value="1"/>
</dbReference>
<evidence type="ECO:0000256" key="3">
    <source>
        <dbReference type="ARBA" id="ARBA00022801"/>
    </source>
</evidence>
<dbReference type="InterPro" id="IPR029021">
    <property type="entry name" value="Prot-tyrosine_phosphatase-like"/>
</dbReference>
<evidence type="ECO:0000256" key="4">
    <source>
        <dbReference type="ARBA" id="ARBA00022912"/>
    </source>
</evidence>
<dbReference type="GO" id="GO:0008330">
    <property type="term" value="F:protein tyrosine/threonine phosphatase activity"/>
    <property type="evidence" value="ECO:0007669"/>
    <property type="project" value="TreeGrafter"/>
</dbReference>
<dbReference type="InterPro" id="IPR016130">
    <property type="entry name" value="Tyr_Pase_AS"/>
</dbReference>
<organism evidence="7">
    <name type="scientific">Aplanochytrium stocchinoi</name>
    <dbReference type="NCBI Taxonomy" id="215587"/>
    <lineage>
        <taxon>Eukaryota</taxon>
        <taxon>Sar</taxon>
        <taxon>Stramenopiles</taxon>
        <taxon>Bigyra</taxon>
        <taxon>Labyrinthulomycetes</taxon>
        <taxon>Thraustochytrida</taxon>
        <taxon>Thraustochytriidae</taxon>
        <taxon>Aplanochytrium</taxon>
    </lineage>
</organism>
<dbReference type="PANTHER" id="PTHR10159:SF519">
    <property type="entry name" value="DUAL SPECIFICITY PROTEIN PHOSPHATASE MPK3"/>
    <property type="match status" value="1"/>
</dbReference>
<name>A0A7S3LM98_9STRA</name>
<dbReference type="EC" id="3.1.3.48" evidence="2"/>
<dbReference type="PROSITE" id="PS50056">
    <property type="entry name" value="TYR_PHOSPHATASE_2"/>
    <property type="match status" value="1"/>
</dbReference>
<accession>A0A7S3LM98</accession>
<comment type="similarity">
    <text evidence="1">Belongs to the protein-tyrosine phosphatase family. Non-receptor class dual specificity subfamily.</text>
</comment>
<dbReference type="SUPFAM" id="SSF52799">
    <property type="entry name" value="(Phosphotyrosine protein) phosphatases II"/>
    <property type="match status" value="1"/>
</dbReference>
<evidence type="ECO:0000313" key="7">
    <source>
        <dbReference type="EMBL" id="CAE0431681.1"/>
    </source>
</evidence>
<dbReference type="PANTHER" id="PTHR10159">
    <property type="entry name" value="DUAL SPECIFICITY PROTEIN PHOSPHATASE"/>
    <property type="match status" value="1"/>
</dbReference>
<evidence type="ECO:0000256" key="1">
    <source>
        <dbReference type="ARBA" id="ARBA00008601"/>
    </source>
</evidence>
<evidence type="ECO:0000259" key="6">
    <source>
        <dbReference type="PROSITE" id="PS50056"/>
    </source>
</evidence>
<dbReference type="Gene3D" id="3.90.190.10">
    <property type="entry name" value="Protein tyrosine phosphatase superfamily"/>
    <property type="match status" value="1"/>
</dbReference>
<dbReference type="GO" id="GO:0033550">
    <property type="term" value="F:MAP kinase tyrosine phosphatase activity"/>
    <property type="evidence" value="ECO:0007669"/>
    <property type="project" value="TreeGrafter"/>
</dbReference>
<dbReference type="InterPro" id="IPR020422">
    <property type="entry name" value="TYR_PHOSPHATASE_DUAL_dom"/>
</dbReference>
<dbReference type="CDD" id="cd14498">
    <property type="entry name" value="DSP"/>
    <property type="match status" value="1"/>
</dbReference>
<dbReference type="GO" id="GO:0043409">
    <property type="term" value="P:negative regulation of MAPK cascade"/>
    <property type="evidence" value="ECO:0007669"/>
    <property type="project" value="TreeGrafter"/>
</dbReference>
<keyword evidence="4" id="KW-0904">Protein phosphatase</keyword>
<reference evidence="7" key="1">
    <citation type="submission" date="2021-01" db="EMBL/GenBank/DDBJ databases">
        <authorList>
            <person name="Corre E."/>
            <person name="Pelletier E."/>
            <person name="Niang G."/>
            <person name="Scheremetjew M."/>
            <person name="Finn R."/>
            <person name="Kale V."/>
            <person name="Holt S."/>
            <person name="Cochrane G."/>
            <person name="Meng A."/>
            <person name="Brown T."/>
            <person name="Cohen L."/>
        </authorList>
    </citation>
    <scope>NUCLEOTIDE SEQUENCE</scope>
    <source>
        <strain evidence="7">GSBS06</strain>
    </source>
</reference>
<keyword evidence="3" id="KW-0378">Hydrolase</keyword>
<dbReference type="Pfam" id="PF00782">
    <property type="entry name" value="DSPc"/>
    <property type="match status" value="1"/>
</dbReference>
<dbReference type="PROSITE" id="PS50054">
    <property type="entry name" value="TYR_PHOSPHATASE_DUAL"/>
    <property type="match status" value="1"/>
</dbReference>
<feature type="domain" description="Tyrosine-protein phosphatase" evidence="5">
    <location>
        <begin position="28"/>
        <end position="200"/>
    </location>
</feature>
<evidence type="ECO:0000256" key="2">
    <source>
        <dbReference type="ARBA" id="ARBA00013064"/>
    </source>
</evidence>
<proteinExistence type="inferred from homology"/>
<dbReference type="SMART" id="SM00195">
    <property type="entry name" value="DSPc"/>
    <property type="match status" value="1"/>
</dbReference>
<sequence length="209" mass="23332">MGSILITKPASQDTTGLETKVNILRSHCINMVIPGLYIGSQFAAGHRDAIVGISDPDAETRLRNLGITNILCVTNDLPDLYPNTFHYKHIGMSDTATFNLLNRLDETFTYIDTVLKGTGKSIGHNGENATGSAETQSQNNVLVHCQVGMSRSAAVVMAYLMKKKGWTFEYSYKFLKEKRSMVTEKSFGEQLREYQDILGIETETHRVQY</sequence>
<dbReference type="InterPro" id="IPR000387">
    <property type="entry name" value="Tyr_Pase_dom"/>
</dbReference>
<dbReference type="AlphaFoldDB" id="A0A7S3LM98"/>
<feature type="domain" description="Tyrosine specific protein phosphatases" evidence="6">
    <location>
        <begin position="105"/>
        <end position="184"/>
    </location>
</feature>
<evidence type="ECO:0000259" key="5">
    <source>
        <dbReference type="PROSITE" id="PS50054"/>
    </source>
</evidence>
<dbReference type="GO" id="GO:0005737">
    <property type="term" value="C:cytoplasm"/>
    <property type="evidence" value="ECO:0007669"/>
    <property type="project" value="TreeGrafter"/>
</dbReference>
<dbReference type="InterPro" id="IPR000340">
    <property type="entry name" value="Dual-sp_phosphatase_cat-dom"/>
</dbReference>
<gene>
    <name evidence="7" type="ORF">ASTO00021_LOCUS2018</name>
</gene>
<dbReference type="GO" id="GO:0017017">
    <property type="term" value="F:MAP kinase tyrosine/serine/threonine phosphatase activity"/>
    <property type="evidence" value="ECO:0007669"/>
    <property type="project" value="TreeGrafter"/>
</dbReference>
<protein>
    <recommendedName>
        <fullName evidence="2">protein-tyrosine-phosphatase</fullName>
        <ecNumber evidence="2">3.1.3.48</ecNumber>
    </recommendedName>
</protein>
<dbReference type="EMBL" id="HBIN01002981">
    <property type="protein sequence ID" value="CAE0431681.1"/>
    <property type="molecule type" value="Transcribed_RNA"/>
</dbReference>